<comment type="caution">
    <text evidence="1">The sequence shown here is derived from an EMBL/GenBank/DDBJ whole genome shotgun (WGS) entry which is preliminary data.</text>
</comment>
<accession>A0ABU5QQW0</accession>
<dbReference type="EMBL" id="JAYFUL010000031">
    <property type="protein sequence ID" value="MEA5259466.1"/>
    <property type="molecule type" value="Genomic_DNA"/>
</dbReference>
<keyword evidence="2" id="KW-1185">Reference proteome</keyword>
<organism evidence="1 2">
    <name type="scientific">Arcicella aquatica</name>
    <dbReference type="NCBI Taxonomy" id="217141"/>
    <lineage>
        <taxon>Bacteria</taxon>
        <taxon>Pseudomonadati</taxon>
        <taxon>Bacteroidota</taxon>
        <taxon>Cytophagia</taxon>
        <taxon>Cytophagales</taxon>
        <taxon>Flectobacillaceae</taxon>
        <taxon>Arcicella</taxon>
    </lineage>
</organism>
<proteinExistence type="predicted"/>
<dbReference type="RefSeq" id="WP_323251108.1">
    <property type="nucleotide sequence ID" value="NZ_JAYFUL010000031.1"/>
</dbReference>
<protein>
    <submittedName>
        <fullName evidence="1">Uncharacterized protein</fullName>
    </submittedName>
</protein>
<sequence length="153" mass="17705">MTPTTHFWDFIKPICLEQEGIVYVAMSDGDRMDRFTAASVSTDVYPGVFVMRPRYRVRETTNGLTIANFDVKLYILEKGDLSDYESQDQAFEFCEKTASQIVKQLNRLYLDEKACWFDLNDVSLDPVMYVTLDSAWGYELTIRVGLTANEFYN</sequence>
<evidence type="ECO:0000313" key="2">
    <source>
        <dbReference type="Proteomes" id="UP001304671"/>
    </source>
</evidence>
<gene>
    <name evidence="1" type="ORF">VB264_16825</name>
</gene>
<reference evidence="1 2" key="1">
    <citation type="submission" date="2023-12" db="EMBL/GenBank/DDBJ databases">
        <title>Novel species of the genus Arcicella isolated from rivers.</title>
        <authorList>
            <person name="Lu H."/>
        </authorList>
    </citation>
    <scope>NUCLEOTIDE SEQUENCE [LARGE SCALE GENOMIC DNA]</scope>
    <source>
        <strain evidence="1 2">LMG 21963</strain>
    </source>
</reference>
<name>A0ABU5QQW0_9BACT</name>
<dbReference type="Proteomes" id="UP001304671">
    <property type="component" value="Unassembled WGS sequence"/>
</dbReference>
<evidence type="ECO:0000313" key="1">
    <source>
        <dbReference type="EMBL" id="MEA5259466.1"/>
    </source>
</evidence>